<sequence>MESSPSKEIAADVVVVGAGSAGICAAIAAAKAGARTVLVDAGPMPGGELLTGMAVDGALNARGEWILGGVGRELFDECARLGGYIGPLNDWRLIWYVCFDPEVMKLAVIRLLDKYGVSLMLHSVLFDAQAHDGRVQAARLLNKSGTVRLAAPCFIDASGDGDLAVLAGAGFDLGGAGGEFQPLSMMFRMSGVDTDGLLDYLCRAPENFALGESDAIRGGRSDAQIAQEVRRQGQPTVFIKGDGPLLAGAIAHGAMYPTALIMIQPTSASRREVCLNSTRVANVNALETGALSAVLGPLAQQIETGVGFMRGNVPGFEHAVFSGMAPRIGIRETRRVQGLQTLTEEDVLQARKSDLGIGKGSHHVDIHQAGAGQIRIPVRDGGSYDIPWGCLVPRGLSNVILAGRCVSADRAAHGSVRVMGPCMAMGQAAGTAAARLAGGEWGGDVRQVDVAQLRRRLADDGAILDGTH</sequence>
<protein>
    <recommendedName>
        <fullName evidence="8">FAD-dependent oxidoreductase</fullName>
    </recommendedName>
</protein>
<evidence type="ECO:0000256" key="4">
    <source>
        <dbReference type="ARBA" id="ARBA00023004"/>
    </source>
</evidence>
<dbReference type="GO" id="GO:0051539">
    <property type="term" value="F:4 iron, 4 sulfur cluster binding"/>
    <property type="evidence" value="ECO:0007669"/>
    <property type="project" value="UniProtKB-KW"/>
</dbReference>
<evidence type="ECO:0000256" key="5">
    <source>
        <dbReference type="ARBA" id="ARBA00023014"/>
    </source>
</evidence>
<keyword evidence="3" id="KW-0560">Oxidoreductase</keyword>
<evidence type="ECO:0000256" key="1">
    <source>
        <dbReference type="ARBA" id="ARBA00022485"/>
    </source>
</evidence>
<evidence type="ECO:0000313" key="6">
    <source>
        <dbReference type="EMBL" id="OWT56213.1"/>
    </source>
</evidence>
<gene>
    <name evidence="6" type="ORF">CEY11_19515</name>
</gene>
<name>A0A225M7J7_9BURK</name>
<dbReference type="PANTHER" id="PTHR43498:SF1">
    <property type="entry name" value="COB--COM HETERODISULFIDE REDUCTASE IRON-SULFUR SUBUNIT A"/>
    <property type="match status" value="1"/>
</dbReference>
<evidence type="ECO:0008006" key="8">
    <source>
        <dbReference type="Google" id="ProtNLM"/>
    </source>
</evidence>
<keyword evidence="5" id="KW-0411">Iron-sulfur</keyword>
<keyword evidence="1" id="KW-0004">4Fe-4S</keyword>
<accession>A0A225M7J7</accession>
<organism evidence="6 7">
    <name type="scientific">Candidimonas nitroreducens</name>
    <dbReference type="NCBI Taxonomy" id="683354"/>
    <lineage>
        <taxon>Bacteria</taxon>
        <taxon>Pseudomonadati</taxon>
        <taxon>Pseudomonadota</taxon>
        <taxon>Betaproteobacteria</taxon>
        <taxon>Burkholderiales</taxon>
        <taxon>Alcaligenaceae</taxon>
        <taxon>Candidimonas</taxon>
    </lineage>
</organism>
<keyword evidence="2" id="KW-0479">Metal-binding</keyword>
<dbReference type="OrthoDB" id="9777740at2"/>
<keyword evidence="7" id="KW-1185">Reference proteome</keyword>
<reference evidence="7" key="1">
    <citation type="submission" date="2017-06" db="EMBL/GenBank/DDBJ databases">
        <title>Herbaspirillum phytohormonus sp. nov., isolated from the root nodule of Robinia pseudoacacia in lead-zinc mine.</title>
        <authorList>
            <person name="Fan M."/>
            <person name="Lin Y."/>
        </authorList>
    </citation>
    <scope>NUCLEOTIDE SEQUENCE [LARGE SCALE GENOMIC DNA]</scope>
    <source>
        <strain evidence="7">SC-089</strain>
    </source>
</reference>
<dbReference type="Gene3D" id="3.50.50.60">
    <property type="entry name" value="FAD/NAD(P)-binding domain"/>
    <property type="match status" value="1"/>
</dbReference>
<proteinExistence type="predicted"/>
<dbReference type="RefSeq" id="WP_088605090.1">
    <property type="nucleotide sequence ID" value="NZ_NJIH01000011.1"/>
</dbReference>
<dbReference type="PANTHER" id="PTHR43498">
    <property type="entry name" value="FERREDOXIN:COB-COM HETERODISULFIDE REDUCTASE SUBUNIT A"/>
    <property type="match status" value="1"/>
</dbReference>
<dbReference type="InterPro" id="IPR036188">
    <property type="entry name" value="FAD/NAD-bd_sf"/>
</dbReference>
<comment type="caution">
    <text evidence="6">The sequence shown here is derived from an EMBL/GenBank/DDBJ whole genome shotgun (WGS) entry which is preliminary data.</text>
</comment>
<dbReference type="SUPFAM" id="SSF51905">
    <property type="entry name" value="FAD/NAD(P)-binding domain"/>
    <property type="match status" value="1"/>
</dbReference>
<dbReference type="InterPro" id="IPR039650">
    <property type="entry name" value="HdrA-like"/>
</dbReference>
<dbReference type="Proteomes" id="UP000214603">
    <property type="component" value="Unassembled WGS sequence"/>
</dbReference>
<evidence type="ECO:0000256" key="2">
    <source>
        <dbReference type="ARBA" id="ARBA00022723"/>
    </source>
</evidence>
<keyword evidence="4" id="KW-0408">Iron</keyword>
<evidence type="ECO:0000256" key="3">
    <source>
        <dbReference type="ARBA" id="ARBA00023002"/>
    </source>
</evidence>
<dbReference type="EMBL" id="NJIH01000011">
    <property type="protein sequence ID" value="OWT56213.1"/>
    <property type="molecule type" value="Genomic_DNA"/>
</dbReference>
<evidence type="ECO:0000313" key="7">
    <source>
        <dbReference type="Proteomes" id="UP000214603"/>
    </source>
</evidence>
<dbReference type="GO" id="GO:0046872">
    <property type="term" value="F:metal ion binding"/>
    <property type="evidence" value="ECO:0007669"/>
    <property type="project" value="UniProtKB-KW"/>
</dbReference>
<dbReference type="Pfam" id="PF12831">
    <property type="entry name" value="FAD_oxidored"/>
    <property type="match status" value="1"/>
</dbReference>
<dbReference type="AlphaFoldDB" id="A0A225M7J7"/>
<dbReference type="GO" id="GO:0016491">
    <property type="term" value="F:oxidoreductase activity"/>
    <property type="evidence" value="ECO:0007669"/>
    <property type="project" value="UniProtKB-KW"/>
</dbReference>